<dbReference type="GO" id="GO:0045944">
    <property type="term" value="P:positive regulation of transcription by RNA polymerase II"/>
    <property type="evidence" value="ECO:0007669"/>
    <property type="project" value="TreeGrafter"/>
</dbReference>
<evidence type="ECO:0000256" key="2">
    <source>
        <dbReference type="ARBA" id="ARBA00022723"/>
    </source>
</evidence>
<evidence type="ECO:0000256" key="7">
    <source>
        <dbReference type="ARBA" id="ARBA00023125"/>
    </source>
</evidence>
<keyword evidence="4 10" id="KW-0863">Zinc-finger</keyword>
<sequence length="138" mass="15758">MKQVFLDHFLVDATFSEILPLLGAQNSQDASDDLYKCKHCRSFQSYDLDEVVSHCETCDRMPRPNKYKQRFVCILCEYGGYQRSQIKGHIFSHKGLRPYRCDYCDYGSARNSDLLKHVRMKHGIAAGGAAPLGGPEYE</sequence>
<evidence type="ECO:0000256" key="3">
    <source>
        <dbReference type="ARBA" id="ARBA00022737"/>
    </source>
</evidence>
<dbReference type="Gene3D" id="3.30.160.60">
    <property type="entry name" value="Classic Zinc Finger"/>
    <property type="match status" value="1"/>
</dbReference>
<keyword evidence="6" id="KW-0805">Transcription regulation</keyword>
<keyword evidence="2" id="KW-0479">Metal-binding</keyword>
<dbReference type="GO" id="GO:0005634">
    <property type="term" value="C:nucleus"/>
    <property type="evidence" value="ECO:0007669"/>
    <property type="project" value="UniProtKB-SubCell"/>
</dbReference>
<comment type="subcellular location">
    <subcellularLocation>
        <location evidence="1">Nucleus</location>
    </subcellularLocation>
</comment>
<name>A0A8D8YQB6_9HEMI</name>
<dbReference type="GO" id="GO:0003677">
    <property type="term" value="F:DNA binding"/>
    <property type="evidence" value="ECO:0007669"/>
    <property type="project" value="UniProtKB-KW"/>
</dbReference>
<evidence type="ECO:0000313" key="12">
    <source>
        <dbReference type="EMBL" id="CAG6733133.1"/>
    </source>
</evidence>
<evidence type="ECO:0000256" key="8">
    <source>
        <dbReference type="ARBA" id="ARBA00023163"/>
    </source>
</evidence>
<evidence type="ECO:0000256" key="5">
    <source>
        <dbReference type="ARBA" id="ARBA00022833"/>
    </source>
</evidence>
<dbReference type="PANTHER" id="PTHR24403">
    <property type="entry name" value="ZINC FINGER PROTEIN"/>
    <property type="match status" value="1"/>
</dbReference>
<evidence type="ECO:0000256" key="9">
    <source>
        <dbReference type="ARBA" id="ARBA00023242"/>
    </source>
</evidence>
<dbReference type="SUPFAM" id="SSF57667">
    <property type="entry name" value="beta-beta-alpha zinc fingers"/>
    <property type="match status" value="1"/>
</dbReference>
<proteinExistence type="predicted"/>
<evidence type="ECO:0000256" key="1">
    <source>
        <dbReference type="ARBA" id="ARBA00004123"/>
    </source>
</evidence>
<dbReference type="GO" id="GO:0008270">
    <property type="term" value="F:zinc ion binding"/>
    <property type="evidence" value="ECO:0007669"/>
    <property type="project" value="UniProtKB-KW"/>
</dbReference>
<reference evidence="12" key="1">
    <citation type="submission" date="2021-05" db="EMBL/GenBank/DDBJ databases">
        <authorList>
            <person name="Alioto T."/>
            <person name="Alioto T."/>
            <person name="Gomez Garrido J."/>
        </authorList>
    </citation>
    <scope>NUCLEOTIDE SEQUENCE</scope>
</reference>
<dbReference type="SMART" id="SM00355">
    <property type="entry name" value="ZnF_C2H2"/>
    <property type="match status" value="2"/>
</dbReference>
<dbReference type="EMBL" id="HBUF01388896">
    <property type="protein sequence ID" value="CAG6733132.1"/>
    <property type="molecule type" value="Transcribed_RNA"/>
</dbReference>
<dbReference type="PANTHER" id="PTHR24403:SF67">
    <property type="entry name" value="FI01116P-RELATED"/>
    <property type="match status" value="1"/>
</dbReference>
<keyword evidence="8" id="KW-0804">Transcription</keyword>
<protein>
    <submittedName>
        <fullName evidence="12">Zinc finger protein 518B</fullName>
    </submittedName>
</protein>
<evidence type="ECO:0000259" key="11">
    <source>
        <dbReference type="PROSITE" id="PS50157"/>
    </source>
</evidence>
<accession>A0A8D8YQB6</accession>
<evidence type="ECO:0000256" key="6">
    <source>
        <dbReference type="ARBA" id="ARBA00023015"/>
    </source>
</evidence>
<keyword evidence="5" id="KW-0862">Zinc</keyword>
<dbReference type="InterPro" id="IPR050688">
    <property type="entry name" value="Zinc_finger/UBP_domain"/>
</dbReference>
<feature type="domain" description="C2H2-type" evidence="11">
    <location>
        <begin position="99"/>
        <end position="122"/>
    </location>
</feature>
<dbReference type="PROSITE" id="PS50157">
    <property type="entry name" value="ZINC_FINGER_C2H2_2"/>
    <property type="match status" value="2"/>
</dbReference>
<evidence type="ECO:0000256" key="10">
    <source>
        <dbReference type="PROSITE-ProRule" id="PRU00042"/>
    </source>
</evidence>
<evidence type="ECO:0000256" key="4">
    <source>
        <dbReference type="ARBA" id="ARBA00022771"/>
    </source>
</evidence>
<dbReference type="EMBL" id="HBUF01388897">
    <property type="protein sequence ID" value="CAG6733133.1"/>
    <property type="molecule type" value="Transcribed_RNA"/>
</dbReference>
<keyword evidence="9" id="KW-0539">Nucleus</keyword>
<organism evidence="12">
    <name type="scientific">Cacopsylla melanoneura</name>
    <dbReference type="NCBI Taxonomy" id="428564"/>
    <lineage>
        <taxon>Eukaryota</taxon>
        <taxon>Metazoa</taxon>
        <taxon>Ecdysozoa</taxon>
        <taxon>Arthropoda</taxon>
        <taxon>Hexapoda</taxon>
        <taxon>Insecta</taxon>
        <taxon>Pterygota</taxon>
        <taxon>Neoptera</taxon>
        <taxon>Paraneoptera</taxon>
        <taxon>Hemiptera</taxon>
        <taxon>Sternorrhyncha</taxon>
        <taxon>Psylloidea</taxon>
        <taxon>Psyllidae</taxon>
        <taxon>Psyllinae</taxon>
        <taxon>Cacopsylla</taxon>
    </lineage>
</organism>
<keyword evidence="7" id="KW-0238">DNA-binding</keyword>
<dbReference type="InterPro" id="IPR036236">
    <property type="entry name" value="Znf_C2H2_sf"/>
</dbReference>
<keyword evidence="3" id="KW-0677">Repeat</keyword>
<feature type="domain" description="C2H2-type" evidence="11">
    <location>
        <begin position="71"/>
        <end position="98"/>
    </location>
</feature>
<dbReference type="AlphaFoldDB" id="A0A8D8YQB6"/>
<dbReference type="FunFam" id="3.30.160.60:FF:000325">
    <property type="entry name" value="ZFP90 zinc finger protein"/>
    <property type="match status" value="1"/>
</dbReference>
<dbReference type="InterPro" id="IPR013087">
    <property type="entry name" value="Znf_C2H2_type"/>
</dbReference>